<dbReference type="PANTHER" id="PTHR47739">
    <property type="entry name" value="TRNA1(VAL) (ADENINE(37)-N6)-METHYLTRANSFERASE"/>
    <property type="match status" value="1"/>
</dbReference>
<accession>A0A9X1W8T5</accession>
<name>A0A9X1W8T5_9VIBR</name>
<dbReference type="SUPFAM" id="SSF53335">
    <property type="entry name" value="S-adenosyl-L-methionine-dependent methyltransferases"/>
    <property type="match status" value="1"/>
</dbReference>
<dbReference type="InterPro" id="IPR002052">
    <property type="entry name" value="DNA_methylase_N6_adenine_CS"/>
</dbReference>
<dbReference type="Proteomes" id="UP001139488">
    <property type="component" value="Unassembled WGS sequence"/>
</dbReference>
<dbReference type="EC" id="2.1.1.223" evidence="6"/>
<evidence type="ECO:0000256" key="1">
    <source>
        <dbReference type="ARBA" id="ARBA00022490"/>
    </source>
</evidence>
<comment type="catalytic activity">
    <reaction evidence="6">
        <text>adenosine(37) in tRNA1(Val) + S-adenosyl-L-methionine = N(6)-methyladenosine(37) in tRNA1(Val) + S-adenosyl-L-homocysteine + H(+)</text>
        <dbReference type="Rhea" id="RHEA:43160"/>
        <dbReference type="Rhea" id="RHEA-COMP:10369"/>
        <dbReference type="Rhea" id="RHEA-COMP:10370"/>
        <dbReference type="ChEBI" id="CHEBI:15378"/>
        <dbReference type="ChEBI" id="CHEBI:57856"/>
        <dbReference type="ChEBI" id="CHEBI:59789"/>
        <dbReference type="ChEBI" id="CHEBI:74411"/>
        <dbReference type="ChEBI" id="CHEBI:74449"/>
        <dbReference type="EC" id="2.1.1.223"/>
    </reaction>
</comment>
<feature type="domain" description="Methyltransferase small" evidence="7">
    <location>
        <begin position="42"/>
        <end position="127"/>
    </location>
</feature>
<keyword evidence="9" id="KW-1185">Reference proteome</keyword>
<dbReference type="InterPro" id="IPR029063">
    <property type="entry name" value="SAM-dependent_MTases_sf"/>
</dbReference>
<evidence type="ECO:0000256" key="4">
    <source>
        <dbReference type="ARBA" id="ARBA00022691"/>
    </source>
</evidence>
<evidence type="ECO:0000256" key="2">
    <source>
        <dbReference type="ARBA" id="ARBA00022603"/>
    </source>
</evidence>
<comment type="caution">
    <text evidence="8">The sequence shown here is derived from an EMBL/GenBank/DDBJ whole genome shotgun (WGS) entry which is preliminary data.</text>
</comment>
<dbReference type="PANTHER" id="PTHR47739:SF1">
    <property type="entry name" value="TRNA1(VAL) (ADENINE(37)-N6)-METHYLTRANSFERASE"/>
    <property type="match status" value="1"/>
</dbReference>
<dbReference type="GO" id="GO:0003676">
    <property type="term" value="F:nucleic acid binding"/>
    <property type="evidence" value="ECO:0007669"/>
    <property type="project" value="InterPro"/>
</dbReference>
<dbReference type="PROSITE" id="PS00092">
    <property type="entry name" value="N6_MTASE"/>
    <property type="match status" value="1"/>
</dbReference>
<dbReference type="Gene3D" id="3.40.50.150">
    <property type="entry name" value="Vaccinia Virus protein VP39"/>
    <property type="match status" value="1"/>
</dbReference>
<dbReference type="HAMAP" id="MF_01872">
    <property type="entry name" value="tRNA_methyltr_YfiC"/>
    <property type="match status" value="1"/>
</dbReference>
<dbReference type="RefSeq" id="WP_244355257.1">
    <property type="nucleotide sequence ID" value="NZ_JAJNNZ010000002.1"/>
</dbReference>
<dbReference type="GO" id="GO:0016430">
    <property type="term" value="F:tRNA (adenine-N6)-methyltransferase activity"/>
    <property type="evidence" value="ECO:0007669"/>
    <property type="project" value="UniProtKB-UniRule"/>
</dbReference>
<keyword evidence="1 6" id="KW-0963">Cytoplasm</keyword>
<protein>
    <recommendedName>
        <fullName evidence="6">tRNA1(Val) (adenine(37)-N6)-methyltransferase</fullName>
        <ecNumber evidence="6">2.1.1.223</ecNumber>
    </recommendedName>
    <alternativeName>
        <fullName evidence="6">tRNA m6A37 methyltransferase</fullName>
    </alternativeName>
</protein>
<keyword evidence="2 6" id="KW-0489">Methyltransferase</keyword>
<proteinExistence type="inferred from homology"/>
<evidence type="ECO:0000313" key="8">
    <source>
        <dbReference type="EMBL" id="MCJ2375871.1"/>
    </source>
</evidence>
<dbReference type="EMBL" id="JAJNNZ010000002">
    <property type="protein sequence ID" value="MCJ2375871.1"/>
    <property type="molecule type" value="Genomic_DNA"/>
</dbReference>
<dbReference type="Pfam" id="PF05175">
    <property type="entry name" value="MTS"/>
    <property type="match status" value="1"/>
</dbReference>
<dbReference type="GO" id="GO:0005737">
    <property type="term" value="C:cytoplasm"/>
    <property type="evidence" value="ECO:0007669"/>
    <property type="project" value="UniProtKB-SubCell"/>
</dbReference>
<comment type="similarity">
    <text evidence="6">Belongs to the methyltransferase superfamily. tRNA (adenine-N(6)-)-methyltransferase family.</text>
</comment>
<dbReference type="AlphaFoldDB" id="A0A9X1W8T5"/>
<keyword evidence="3 6" id="KW-0808">Transferase</keyword>
<gene>
    <name evidence="8" type="ORF">LNL84_03395</name>
</gene>
<reference evidence="8" key="1">
    <citation type="submission" date="2021-11" db="EMBL/GenBank/DDBJ databases">
        <title>Vibrio ZSDE26 sp. nov. and Vibrio ZSDZ34 sp. nov., isolated from coastal seawater in Qingdao.</title>
        <authorList>
            <person name="Zhang P."/>
        </authorList>
    </citation>
    <scope>NUCLEOTIDE SEQUENCE</scope>
    <source>
        <strain evidence="8">ZSDZ34</strain>
    </source>
</reference>
<dbReference type="InterPro" id="IPR007848">
    <property type="entry name" value="Small_mtfrase_dom"/>
</dbReference>
<dbReference type="CDD" id="cd02440">
    <property type="entry name" value="AdoMet_MTases"/>
    <property type="match status" value="1"/>
</dbReference>
<dbReference type="InterPro" id="IPR022882">
    <property type="entry name" value="tRNA_adenine-N6_MeTrfase"/>
</dbReference>
<dbReference type="GO" id="GO:0008033">
    <property type="term" value="P:tRNA processing"/>
    <property type="evidence" value="ECO:0007669"/>
    <property type="project" value="UniProtKB-UniRule"/>
</dbReference>
<evidence type="ECO:0000313" key="9">
    <source>
        <dbReference type="Proteomes" id="UP001139488"/>
    </source>
</evidence>
<evidence type="ECO:0000256" key="6">
    <source>
        <dbReference type="HAMAP-Rule" id="MF_01872"/>
    </source>
</evidence>
<organism evidence="8 9">
    <name type="scientific">Vibrio gelatinilyticus</name>
    <dbReference type="NCBI Taxonomy" id="2893468"/>
    <lineage>
        <taxon>Bacteria</taxon>
        <taxon>Pseudomonadati</taxon>
        <taxon>Pseudomonadota</taxon>
        <taxon>Gammaproteobacteria</taxon>
        <taxon>Vibrionales</taxon>
        <taxon>Vibrionaceae</taxon>
        <taxon>Vibrio</taxon>
    </lineage>
</organism>
<comment type="subcellular location">
    <subcellularLocation>
        <location evidence="6">Cytoplasm</location>
    </subcellularLocation>
</comment>
<keyword evidence="4 6" id="KW-0949">S-adenosyl-L-methionine</keyword>
<evidence type="ECO:0000256" key="5">
    <source>
        <dbReference type="ARBA" id="ARBA00022694"/>
    </source>
</evidence>
<sequence>MKSSTLKTKGFQFKQFTIQDGNSGMPVSTDGVLLGAWAKFYRTEHLLDIGTGTGLLTLMSAQRFSTSNILAIDINQEAIKDATRNVSLSSWSDRIKVKQQDVLSLTVPEGFDAIICNPPYFNSGERASREQRAIARHSITLSHQELLDKCSQLLRSHGQACFVLPTTEGQAFIDYALRTGWFLARRCDVRTTDKKPATRVLFTLQKSACSTERQELVIHDGTSGYSKSFIQLTQDFYLKM</sequence>
<evidence type="ECO:0000259" key="7">
    <source>
        <dbReference type="Pfam" id="PF05175"/>
    </source>
</evidence>
<dbReference type="InterPro" id="IPR050210">
    <property type="entry name" value="tRNA_Adenine-N(6)_MTase"/>
</dbReference>
<keyword evidence="5 6" id="KW-0819">tRNA processing</keyword>
<evidence type="ECO:0000256" key="3">
    <source>
        <dbReference type="ARBA" id="ARBA00022679"/>
    </source>
</evidence>
<dbReference type="GO" id="GO:0032259">
    <property type="term" value="P:methylation"/>
    <property type="evidence" value="ECO:0007669"/>
    <property type="project" value="UniProtKB-KW"/>
</dbReference>
<comment type="function">
    <text evidence="6">Specifically methylates the adenine in position 37 of tRNA(1)(Val) (anticodon cmo5UAC).</text>
</comment>